<organism evidence="2 3">
    <name type="scientific">Terrybacteria sp. (strain RIFCSPHIGHO2_01_FULL_58_15)</name>
    <dbReference type="NCBI Taxonomy" id="1802363"/>
    <lineage>
        <taxon>Bacteria</taxon>
        <taxon>Candidatus Terryibacteriota</taxon>
    </lineage>
</organism>
<dbReference type="InterPro" id="IPR043129">
    <property type="entry name" value="ATPase_NBD"/>
</dbReference>
<evidence type="ECO:0000256" key="1">
    <source>
        <dbReference type="ARBA" id="ARBA00006479"/>
    </source>
</evidence>
<dbReference type="Proteomes" id="UP000178690">
    <property type="component" value="Unassembled WGS sequence"/>
</dbReference>
<dbReference type="AlphaFoldDB" id="A0A1G2PIY6"/>
<dbReference type="PRINTS" id="PR00475">
    <property type="entry name" value="HEXOKINASE"/>
</dbReference>
<evidence type="ECO:0008006" key="4">
    <source>
        <dbReference type="Google" id="ProtNLM"/>
    </source>
</evidence>
<dbReference type="PANTHER" id="PTHR18964:SF149">
    <property type="entry name" value="BIFUNCTIONAL UDP-N-ACETYLGLUCOSAMINE 2-EPIMERASE_N-ACETYLMANNOSAMINE KINASE"/>
    <property type="match status" value="1"/>
</dbReference>
<evidence type="ECO:0000313" key="2">
    <source>
        <dbReference type="EMBL" id="OHA48290.1"/>
    </source>
</evidence>
<dbReference type="SUPFAM" id="SSF53067">
    <property type="entry name" value="Actin-like ATPase domain"/>
    <property type="match status" value="1"/>
</dbReference>
<dbReference type="InterPro" id="IPR000600">
    <property type="entry name" value="ROK"/>
</dbReference>
<reference evidence="2 3" key="1">
    <citation type="journal article" date="2016" name="Nat. Commun.">
        <title>Thousands of microbial genomes shed light on interconnected biogeochemical processes in an aquifer system.</title>
        <authorList>
            <person name="Anantharaman K."/>
            <person name="Brown C.T."/>
            <person name="Hug L.A."/>
            <person name="Sharon I."/>
            <person name="Castelle C.J."/>
            <person name="Probst A.J."/>
            <person name="Thomas B.C."/>
            <person name="Singh A."/>
            <person name="Wilkins M.J."/>
            <person name="Karaoz U."/>
            <person name="Brodie E.L."/>
            <person name="Williams K.H."/>
            <person name="Hubbard S.S."/>
            <person name="Banfield J.F."/>
        </authorList>
    </citation>
    <scope>NUCLEOTIDE SEQUENCE [LARGE SCALE GENOMIC DNA]</scope>
    <source>
        <strain evidence="3">RIFCSPHIGHO2_01_FULL_58_15</strain>
    </source>
</reference>
<name>A0A1G2PIY6_TERXR</name>
<dbReference type="EMBL" id="MHST01000022">
    <property type="protein sequence ID" value="OHA48290.1"/>
    <property type="molecule type" value="Genomic_DNA"/>
</dbReference>
<comment type="similarity">
    <text evidence="1">Belongs to the ROK (NagC/XylR) family.</text>
</comment>
<evidence type="ECO:0000313" key="3">
    <source>
        <dbReference type="Proteomes" id="UP000178690"/>
    </source>
</evidence>
<dbReference type="Gene3D" id="3.30.420.40">
    <property type="match status" value="2"/>
</dbReference>
<protein>
    <recommendedName>
        <fullName evidence="4">Glucokinase</fullName>
    </recommendedName>
</protein>
<sequence length="299" mass="32198">MFSFGVDIGGTNMRCVLVAVRRGRLSLRAAWRFPIPKTRAAFLEALSNSAFRARTIAGREKIRGIGIGVPGPLASDRTRVLVTPNAPQINRIALPAWIHRHLRMRAVMENDADLFTLAEARFGAARRFSRVLGVTVGTGLGAGLVEGGHMVRGAHGAAGEMGHMVLVANGRRCSCGGRGHLEEYVSHRAFVREGGADPKDLMRRARRGERRAKATFDSIGAFLGLGISSAVNFWDPDIVVVGGGIGNAGNLLLIPARNAMRREIISPVVRRAIRVKHAKFGRFGGAIGAALLLQPNYSR</sequence>
<dbReference type="PROSITE" id="PS01125">
    <property type="entry name" value="ROK"/>
    <property type="match status" value="1"/>
</dbReference>
<gene>
    <name evidence="2" type="ORF">A2682_01715</name>
</gene>
<accession>A0A1G2PIY6</accession>
<proteinExistence type="inferred from homology"/>
<dbReference type="CDD" id="cd23763">
    <property type="entry name" value="ASKHA_ATPase_ROK"/>
    <property type="match status" value="1"/>
</dbReference>
<dbReference type="PANTHER" id="PTHR18964">
    <property type="entry name" value="ROK (REPRESSOR, ORF, KINASE) FAMILY"/>
    <property type="match status" value="1"/>
</dbReference>
<dbReference type="Pfam" id="PF00480">
    <property type="entry name" value="ROK"/>
    <property type="match status" value="1"/>
</dbReference>
<dbReference type="STRING" id="1802363.A2682_01715"/>
<dbReference type="InterPro" id="IPR049874">
    <property type="entry name" value="ROK_cs"/>
</dbReference>
<comment type="caution">
    <text evidence="2">The sequence shown here is derived from an EMBL/GenBank/DDBJ whole genome shotgun (WGS) entry which is preliminary data.</text>
</comment>